<evidence type="ECO:0000256" key="6">
    <source>
        <dbReference type="ARBA" id="ARBA00023136"/>
    </source>
</evidence>
<evidence type="ECO:0000256" key="3">
    <source>
        <dbReference type="ARBA" id="ARBA00022452"/>
    </source>
</evidence>
<sequence>MKKTILSFIFLGSLTGYAQETTIADALRYSVENLNGSARFRAMGGAFGAVGGDLSAINVNPAGSSIFNHNQASLSLSSFNVSNTATYFGRTAKKNDNTLDINQIGAVFVFNDYSKKSGWNKLTLGLNYENANNLDNYLVSEGLNPTNSIGAYFLDKAQGIDVSYLALQSGETISDLYAYLGEEGQFNAQQAMLGYQGYMFDENTSTSATNDYMTNVPIGGNYFHRNTISSKGYNGKFTANFSGAYEDKLYLGMNLNFMFSDYTRKSSLYESNTNPVYTSGSTVRAARFDNQLYTYGSGFSINLGAIYKVQKNARIGLSYESPTWYRFTDELTQRLQTEVINANVISTYDINPGIVNIYPVYKIQSPSKVTGSFAYIFGKSGLLSVDYTYKNYENTKFKPKNDELYSALNNQMRTVLSSTYELRIGGEYKIKQWSVRGGYRFEQSPFKNKTTIGDLTSYSGGLGYNFGDSRLDISYTNSKRSSTEALLTSGLNDRAAINSLNNNVTLTYVINF</sequence>
<reference evidence="9" key="1">
    <citation type="submission" date="2023-09" db="EMBL/GenBank/DDBJ databases">
        <title>Flavobacterium sp. 20NA77.7 isolated from freshwater.</title>
        <authorList>
            <person name="Le V."/>
            <person name="Ko S.-R."/>
            <person name="Ahn C.-Y."/>
            <person name="Oh H.-M."/>
        </authorList>
    </citation>
    <scope>NUCLEOTIDE SEQUENCE</scope>
    <source>
        <strain evidence="9">20NA77.7</strain>
    </source>
</reference>
<accession>A0ABY9R8D3</accession>
<dbReference type="InterPro" id="IPR005017">
    <property type="entry name" value="OMPP1/FadL/TodX"/>
</dbReference>
<dbReference type="Gene3D" id="2.40.160.60">
    <property type="entry name" value="Outer membrane protein transport protein (OMPP1/FadL/TodX)"/>
    <property type="match status" value="1"/>
</dbReference>
<keyword evidence="6" id="KW-0472">Membrane</keyword>
<feature type="chain" id="PRO_5045976921" evidence="8">
    <location>
        <begin position="19"/>
        <end position="512"/>
    </location>
</feature>
<keyword evidence="10" id="KW-1185">Reference proteome</keyword>
<feature type="signal peptide" evidence="8">
    <location>
        <begin position="1"/>
        <end position="18"/>
    </location>
</feature>
<proteinExistence type="inferred from homology"/>
<dbReference type="PANTHER" id="PTHR35093:SF8">
    <property type="entry name" value="OUTER MEMBRANE PROTEIN NMB0088-RELATED"/>
    <property type="match status" value="1"/>
</dbReference>
<keyword evidence="7" id="KW-0998">Cell outer membrane</keyword>
<keyword evidence="3" id="KW-1134">Transmembrane beta strand</keyword>
<evidence type="ECO:0000256" key="7">
    <source>
        <dbReference type="ARBA" id="ARBA00023237"/>
    </source>
</evidence>
<evidence type="ECO:0000256" key="8">
    <source>
        <dbReference type="SAM" id="SignalP"/>
    </source>
</evidence>
<comment type="subcellular location">
    <subcellularLocation>
        <location evidence="1">Cell outer membrane</location>
        <topology evidence="1">Multi-pass membrane protein</topology>
    </subcellularLocation>
</comment>
<keyword evidence="4" id="KW-0812">Transmembrane</keyword>
<name>A0ABY9R8D3_9FLAO</name>
<dbReference type="EMBL" id="CP133721">
    <property type="protein sequence ID" value="WMW77221.1"/>
    <property type="molecule type" value="Genomic_DNA"/>
</dbReference>
<evidence type="ECO:0000256" key="1">
    <source>
        <dbReference type="ARBA" id="ARBA00004571"/>
    </source>
</evidence>
<comment type="similarity">
    <text evidence="2">Belongs to the OmpP1/FadL family.</text>
</comment>
<keyword evidence="5 8" id="KW-0732">Signal</keyword>
<dbReference type="PANTHER" id="PTHR35093">
    <property type="entry name" value="OUTER MEMBRANE PROTEIN NMB0088-RELATED"/>
    <property type="match status" value="1"/>
</dbReference>
<evidence type="ECO:0000313" key="9">
    <source>
        <dbReference type="EMBL" id="WMW77221.1"/>
    </source>
</evidence>
<protein>
    <submittedName>
        <fullName evidence="9">Outer membrane protein transport protein</fullName>
    </submittedName>
</protein>
<evidence type="ECO:0000256" key="5">
    <source>
        <dbReference type="ARBA" id="ARBA00022729"/>
    </source>
</evidence>
<evidence type="ECO:0000256" key="4">
    <source>
        <dbReference type="ARBA" id="ARBA00022692"/>
    </source>
</evidence>
<dbReference type="SUPFAM" id="SSF56935">
    <property type="entry name" value="Porins"/>
    <property type="match status" value="1"/>
</dbReference>
<dbReference type="Pfam" id="PF03349">
    <property type="entry name" value="Toluene_X"/>
    <property type="match status" value="1"/>
</dbReference>
<gene>
    <name evidence="9" type="ORF">RF683_06900</name>
</gene>
<dbReference type="Proteomes" id="UP001180481">
    <property type="component" value="Chromosome"/>
</dbReference>
<evidence type="ECO:0000313" key="10">
    <source>
        <dbReference type="Proteomes" id="UP001180481"/>
    </source>
</evidence>
<organism evidence="9 10">
    <name type="scientific">Flavobacterium nakdongensis</name>
    <dbReference type="NCBI Taxonomy" id="3073563"/>
    <lineage>
        <taxon>Bacteria</taxon>
        <taxon>Pseudomonadati</taxon>
        <taxon>Bacteroidota</taxon>
        <taxon>Flavobacteriia</taxon>
        <taxon>Flavobacteriales</taxon>
        <taxon>Flavobacteriaceae</taxon>
        <taxon>Flavobacterium</taxon>
    </lineage>
</organism>
<dbReference type="RefSeq" id="WP_309531602.1">
    <property type="nucleotide sequence ID" value="NZ_CP133721.1"/>
</dbReference>
<evidence type="ECO:0000256" key="2">
    <source>
        <dbReference type="ARBA" id="ARBA00008163"/>
    </source>
</evidence>